<evidence type="ECO:0000256" key="2">
    <source>
        <dbReference type="ARBA" id="ARBA00004186"/>
    </source>
</evidence>
<dbReference type="Gene3D" id="6.10.250.2990">
    <property type="match status" value="1"/>
</dbReference>
<evidence type="ECO:0000256" key="7">
    <source>
        <dbReference type="ARBA" id="ARBA00023242"/>
    </source>
</evidence>
<dbReference type="GO" id="GO:0005634">
    <property type="term" value="C:nucleus"/>
    <property type="evidence" value="ECO:0007669"/>
    <property type="project" value="UniProtKB-SubCell"/>
</dbReference>
<protein>
    <recommendedName>
        <fullName evidence="9">Inner centromere protein ARK-binding domain-containing protein</fullName>
    </recommendedName>
</protein>
<evidence type="ECO:0000256" key="1">
    <source>
        <dbReference type="ARBA" id="ARBA00004123"/>
    </source>
</evidence>
<feature type="region of interest" description="Disordered" evidence="8">
    <location>
        <begin position="367"/>
        <end position="402"/>
    </location>
</feature>
<evidence type="ECO:0000256" key="3">
    <source>
        <dbReference type="ARBA" id="ARBA00010042"/>
    </source>
</evidence>
<comment type="caution">
    <text evidence="10">The sequence shown here is derived from an EMBL/GenBank/DDBJ whole genome shotgun (WGS) entry which is preliminary data.</text>
</comment>
<dbReference type="GO" id="GO:0007059">
    <property type="term" value="P:chromosome segregation"/>
    <property type="evidence" value="ECO:0007669"/>
    <property type="project" value="UniProtKB-KW"/>
</dbReference>
<evidence type="ECO:0000256" key="5">
    <source>
        <dbReference type="ARBA" id="ARBA00022829"/>
    </source>
</evidence>
<comment type="similarity">
    <text evidence="3">Belongs to the INCENP family.</text>
</comment>
<keyword evidence="11" id="KW-1185">Reference proteome</keyword>
<evidence type="ECO:0000259" key="9">
    <source>
        <dbReference type="Pfam" id="PF03941"/>
    </source>
</evidence>
<dbReference type="GO" id="GO:0005819">
    <property type="term" value="C:spindle"/>
    <property type="evidence" value="ECO:0007669"/>
    <property type="project" value="UniProtKB-SubCell"/>
</dbReference>
<keyword evidence="7" id="KW-0539">Nucleus</keyword>
<dbReference type="Pfam" id="PF03941">
    <property type="entry name" value="INCENP_ARK-bind"/>
    <property type="match status" value="1"/>
</dbReference>
<evidence type="ECO:0000256" key="6">
    <source>
        <dbReference type="ARBA" id="ARBA00023212"/>
    </source>
</evidence>
<dbReference type="PANTHER" id="PTHR13142:SF1">
    <property type="entry name" value="INNER CENTROMERE PROTEIN"/>
    <property type="match status" value="1"/>
</dbReference>
<evidence type="ECO:0000256" key="4">
    <source>
        <dbReference type="ARBA" id="ARBA00022490"/>
    </source>
</evidence>
<gene>
    <name evidence="10" type="ORF">niasHS_014168</name>
</gene>
<dbReference type="PANTHER" id="PTHR13142">
    <property type="entry name" value="INNER CENTROMERE PROTEIN"/>
    <property type="match status" value="1"/>
</dbReference>
<evidence type="ECO:0000313" key="10">
    <source>
        <dbReference type="EMBL" id="KAL3079886.1"/>
    </source>
</evidence>
<organism evidence="10 11">
    <name type="scientific">Heterodera schachtii</name>
    <name type="common">Sugarbeet cyst nematode worm</name>
    <name type="synonym">Tylenchus schachtii</name>
    <dbReference type="NCBI Taxonomy" id="97005"/>
    <lineage>
        <taxon>Eukaryota</taxon>
        <taxon>Metazoa</taxon>
        <taxon>Ecdysozoa</taxon>
        <taxon>Nematoda</taxon>
        <taxon>Chromadorea</taxon>
        <taxon>Rhabditida</taxon>
        <taxon>Tylenchina</taxon>
        <taxon>Tylenchomorpha</taxon>
        <taxon>Tylenchoidea</taxon>
        <taxon>Heteroderidae</taxon>
        <taxon>Heteroderinae</taxon>
        <taxon>Heterodera</taxon>
    </lineage>
</organism>
<dbReference type="EMBL" id="JBICCN010000300">
    <property type="protein sequence ID" value="KAL3079886.1"/>
    <property type="molecule type" value="Genomic_DNA"/>
</dbReference>
<feature type="domain" description="Inner centromere protein ARK-binding" evidence="9">
    <location>
        <begin position="305"/>
        <end position="359"/>
    </location>
</feature>
<evidence type="ECO:0000256" key="8">
    <source>
        <dbReference type="SAM" id="MobiDB-lite"/>
    </source>
</evidence>
<accession>A0ABD2IQZ1</accession>
<feature type="compositionally biased region" description="Basic and acidic residues" evidence="8">
    <location>
        <begin position="84"/>
        <end position="126"/>
    </location>
</feature>
<comment type="subcellular location">
    <subcellularLocation>
        <location evidence="2">Cytoplasm</location>
        <location evidence="2">Cytoskeleton</location>
        <location evidence="2">Spindle</location>
    </subcellularLocation>
    <subcellularLocation>
        <location evidence="1">Nucleus</location>
    </subcellularLocation>
</comment>
<dbReference type="InterPro" id="IPR005635">
    <property type="entry name" value="Inner_centromere_prot_ARK-bd"/>
</dbReference>
<keyword evidence="4" id="KW-0963">Cytoplasm</keyword>
<keyword evidence="6" id="KW-0206">Cytoskeleton</keyword>
<keyword evidence="5" id="KW-0159">Chromosome partition</keyword>
<feature type="region of interest" description="Disordered" evidence="8">
    <location>
        <begin position="294"/>
        <end position="321"/>
    </location>
</feature>
<proteinExistence type="inferred from homology"/>
<feature type="region of interest" description="Disordered" evidence="8">
    <location>
        <begin position="84"/>
        <end position="139"/>
    </location>
</feature>
<reference evidence="10 11" key="1">
    <citation type="submission" date="2024-10" db="EMBL/GenBank/DDBJ databases">
        <authorList>
            <person name="Kim D."/>
        </authorList>
    </citation>
    <scope>NUCLEOTIDE SEQUENCE [LARGE SCALE GENOMIC DNA]</scope>
    <source>
        <strain evidence="10">Taebaek</strain>
    </source>
</reference>
<evidence type="ECO:0000313" key="11">
    <source>
        <dbReference type="Proteomes" id="UP001620645"/>
    </source>
</evidence>
<dbReference type="AlphaFoldDB" id="A0ABD2IQZ1"/>
<sequence length="402" mass="46623">MEKLKGVSDQIKWHDFARTMEQIFYERFVKCLEQKTEDLEKTKRQHKQCIKQIDDTKVLETPARKPKTALAFTKRLNELKELQNTAKKVDREKEQYERDKRAQKIREEQMKERAERTKREREERAKRVQKNNQVKEAERKAQEELIRVRLAEQRKFAEDQRKQLLGTPKNVFRSGVVPKTPLKVVDMAPLEEPVEISAYDKTKEKIPLPSSLVVSVPITPLKTSTSVVDMTPSEKLVEISAYDKTKEKIPLPSSLVVSVPITPLKTSTSVVDMTPSEELVEISAYDMTKEKIPLPSTMDNYNVDDLSSNDETDPEDSPKKTIPKWAQKEHLAQQLNGLQRIDVLEKVEKYFGRIQQPALIDFFKQSKKKYTKRRSSSAVWDSPMSDPTPGFGRFQKFQKSSN</sequence>
<name>A0ABD2IQZ1_HETSC</name>
<dbReference type="Proteomes" id="UP001620645">
    <property type="component" value="Unassembled WGS sequence"/>
</dbReference>